<dbReference type="InterPro" id="IPR013762">
    <property type="entry name" value="Integrase-like_cat_sf"/>
</dbReference>
<evidence type="ECO:0000256" key="2">
    <source>
        <dbReference type="ARBA" id="ARBA00023125"/>
    </source>
</evidence>
<evidence type="ECO:0000313" key="6">
    <source>
        <dbReference type="Proteomes" id="UP000276309"/>
    </source>
</evidence>
<protein>
    <recommendedName>
        <fullName evidence="4">Tyr recombinase domain-containing protein</fullName>
    </recommendedName>
</protein>
<dbReference type="OrthoDB" id="9801717at2"/>
<dbReference type="Proteomes" id="UP000276309">
    <property type="component" value="Chromosome"/>
</dbReference>
<accession>A0A3G2L7V5</accession>
<dbReference type="InterPro" id="IPR002104">
    <property type="entry name" value="Integrase_catalytic"/>
</dbReference>
<name>A0A3G2L7V5_9FLAO</name>
<proteinExistence type="inferred from homology"/>
<dbReference type="PROSITE" id="PS51898">
    <property type="entry name" value="TYR_RECOMBINASE"/>
    <property type="match status" value="1"/>
</dbReference>
<keyword evidence="2" id="KW-0238">DNA-binding</keyword>
<evidence type="ECO:0000256" key="1">
    <source>
        <dbReference type="ARBA" id="ARBA00008857"/>
    </source>
</evidence>
<dbReference type="RefSeq" id="WP_121849360.1">
    <property type="nucleotide sequence ID" value="NZ_CP032050.1"/>
</dbReference>
<sequence>MNQPITAHTLRHRYATHLLEKGADIRVIQKLLGHNSIKTTMLYTQVSSPTIHHIVSPFDD</sequence>
<dbReference type="Pfam" id="PF00589">
    <property type="entry name" value="Phage_integrase"/>
    <property type="match status" value="1"/>
</dbReference>
<dbReference type="SUPFAM" id="SSF56349">
    <property type="entry name" value="DNA breaking-rejoining enzymes"/>
    <property type="match status" value="1"/>
</dbReference>
<comment type="similarity">
    <text evidence="1">Belongs to the 'phage' integrase family.</text>
</comment>
<evidence type="ECO:0000256" key="3">
    <source>
        <dbReference type="ARBA" id="ARBA00023172"/>
    </source>
</evidence>
<dbReference type="InterPro" id="IPR011010">
    <property type="entry name" value="DNA_brk_join_enz"/>
</dbReference>
<dbReference type="GO" id="GO:0003677">
    <property type="term" value="F:DNA binding"/>
    <property type="evidence" value="ECO:0007669"/>
    <property type="project" value="UniProtKB-KW"/>
</dbReference>
<dbReference type="PANTHER" id="PTHR30349">
    <property type="entry name" value="PHAGE INTEGRASE-RELATED"/>
    <property type="match status" value="1"/>
</dbReference>
<keyword evidence="3" id="KW-0233">DNA recombination</keyword>
<reference evidence="5 6" key="1">
    <citation type="submission" date="2018-08" db="EMBL/GenBank/DDBJ databases">
        <title>The reduced genetic potential of extracellular carbohydrate catabolism in Euzebyella marina RN62, a Flavobacteriia bacterium isolated from the hadal water.</title>
        <authorList>
            <person name="Xue C."/>
        </authorList>
    </citation>
    <scope>NUCLEOTIDE SEQUENCE [LARGE SCALE GENOMIC DNA]</scope>
    <source>
        <strain evidence="5 6">RN62</strain>
    </source>
</reference>
<feature type="domain" description="Tyr recombinase" evidence="4">
    <location>
        <begin position="1"/>
        <end position="59"/>
    </location>
</feature>
<keyword evidence="6" id="KW-1185">Reference proteome</keyword>
<evidence type="ECO:0000259" key="4">
    <source>
        <dbReference type="PROSITE" id="PS51898"/>
    </source>
</evidence>
<dbReference type="Gene3D" id="1.10.443.10">
    <property type="entry name" value="Intergrase catalytic core"/>
    <property type="match status" value="1"/>
</dbReference>
<dbReference type="InterPro" id="IPR050090">
    <property type="entry name" value="Tyrosine_recombinase_XerCD"/>
</dbReference>
<gene>
    <name evidence="5" type="ORF">D1013_13650</name>
</gene>
<organism evidence="5 6">
    <name type="scientific">Euzebyella marina</name>
    <dbReference type="NCBI Taxonomy" id="1761453"/>
    <lineage>
        <taxon>Bacteria</taxon>
        <taxon>Pseudomonadati</taxon>
        <taxon>Bacteroidota</taxon>
        <taxon>Flavobacteriia</taxon>
        <taxon>Flavobacteriales</taxon>
        <taxon>Flavobacteriaceae</taxon>
        <taxon>Euzebyella</taxon>
    </lineage>
</organism>
<dbReference type="GO" id="GO:0006310">
    <property type="term" value="P:DNA recombination"/>
    <property type="evidence" value="ECO:0007669"/>
    <property type="project" value="UniProtKB-KW"/>
</dbReference>
<dbReference type="EMBL" id="CP032050">
    <property type="protein sequence ID" value="AYN68347.1"/>
    <property type="molecule type" value="Genomic_DNA"/>
</dbReference>
<dbReference type="AlphaFoldDB" id="A0A3G2L7V5"/>
<dbReference type="KEGG" id="emar:D1013_13650"/>
<evidence type="ECO:0000313" key="5">
    <source>
        <dbReference type="EMBL" id="AYN68347.1"/>
    </source>
</evidence>
<dbReference type="PANTHER" id="PTHR30349:SF41">
    <property type="entry name" value="INTEGRASE_RECOMBINASE PROTEIN MJ0367-RELATED"/>
    <property type="match status" value="1"/>
</dbReference>
<dbReference type="GO" id="GO:0015074">
    <property type="term" value="P:DNA integration"/>
    <property type="evidence" value="ECO:0007669"/>
    <property type="project" value="InterPro"/>
</dbReference>